<keyword evidence="6 8" id="KW-1015">Disulfide bond</keyword>
<dbReference type="InterPro" id="IPR000742">
    <property type="entry name" value="EGF"/>
</dbReference>
<dbReference type="RefSeq" id="XP_021010693.1">
    <property type="nucleotide sequence ID" value="XM_021155034.1"/>
</dbReference>
<feature type="disulfide bond" evidence="8">
    <location>
        <begin position="667"/>
        <end position="676"/>
    </location>
</feature>
<dbReference type="FunFam" id="4.10.70.10:FF:000001">
    <property type="entry name" value="Disintegrin and metalloproteinase domain-containing protein 22"/>
    <property type="match status" value="1"/>
</dbReference>
<evidence type="ECO:0000256" key="6">
    <source>
        <dbReference type="ARBA" id="ARBA00023157"/>
    </source>
</evidence>
<dbReference type="Pfam" id="PF01562">
    <property type="entry name" value="Pep_M12B_propep"/>
    <property type="match status" value="1"/>
</dbReference>
<dbReference type="SMART" id="SM00608">
    <property type="entry name" value="ACR"/>
    <property type="match status" value="1"/>
</dbReference>
<dbReference type="GO" id="GO:0009897">
    <property type="term" value="C:external side of plasma membrane"/>
    <property type="evidence" value="ECO:0007669"/>
    <property type="project" value="TreeGrafter"/>
</dbReference>
<dbReference type="KEGG" id="mcal:110288780"/>
<dbReference type="CDD" id="cd04269">
    <property type="entry name" value="ZnMc_adamalysin_II_like"/>
    <property type="match status" value="1"/>
</dbReference>
<dbReference type="PANTHER" id="PTHR11905">
    <property type="entry name" value="ADAM A DISINTEGRIN AND METALLOPROTEASE DOMAIN"/>
    <property type="match status" value="1"/>
</dbReference>
<evidence type="ECO:0000256" key="1">
    <source>
        <dbReference type="ARBA" id="ARBA00004167"/>
    </source>
</evidence>
<evidence type="ECO:0000256" key="3">
    <source>
        <dbReference type="ARBA" id="ARBA00022729"/>
    </source>
</evidence>
<dbReference type="PROSITE" id="PS50026">
    <property type="entry name" value="EGF_3"/>
    <property type="match status" value="1"/>
</dbReference>
<dbReference type="PROSITE" id="PS50215">
    <property type="entry name" value="ADAM_MEPRO"/>
    <property type="match status" value="1"/>
</dbReference>
<dbReference type="GeneID" id="110288780"/>
<dbReference type="Proteomes" id="UP000515126">
    <property type="component" value="Unplaced"/>
</dbReference>
<dbReference type="InterPro" id="IPR036436">
    <property type="entry name" value="Disintegrin_dom_sf"/>
</dbReference>
<evidence type="ECO:0000256" key="8">
    <source>
        <dbReference type="PROSITE-ProRule" id="PRU00076"/>
    </source>
</evidence>
<dbReference type="InterPro" id="IPR001590">
    <property type="entry name" value="Peptidase_M12B"/>
</dbReference>
<keyword evidence="2 9" id="KW-0812">Transmembrane</keyword>
<evidence type="ECO:0000259" key="12">
    <source>
        <dbReference type="PROSITE" id="PS50215"/>
    </source>
</evidence>
<evidence type="ECO:0000313" key="13">
    <source>
        <dbReference type="Proteomes" id="UP000515126"/>
    </source>
</evidence>
<gene>
    <name evidence="14" type="primary">LOC110288780</name>
</gene>
<dbReference type="Pfam" id="PF01421">
    <property type="entry name" value="Reprolysin"/>
    <property type="match status" value="1"/>
</dbReference>
<evidence type="ECO:0000256" key="4">
    <source>
        <dbReference type="ARBA" id="ARBA00022989"/>
    </source>
</evidence>
<keyword evidence="13" id="KW-1185">Reference proteome</keyword>
<dbReference type="SUPFAM" id="SSF55486">
    <property type="entry name" value="Metalloproteases ('zincins'), catalytic domain"/>
    <property type="match status" value="1"/>
</dbReference>
<dbReference type="Gene3D" id="3.40.390.10">
    <property type="entry name" value="Collagenase (Catalytic Domain)"/>
    <property type="match status" value="1"/>
</dbReference>
<dbReference type="AlphaFoldDB" id="A0A6P5P3D3"/>
<feature type="domain" description="Peptidase M12B" evidence="12">
    <location>
        <begin position="215"/>
        <end position="396"/>
    </location>
</feature>
<dbReference type="GO" id="GO:0006508">
    <property type="term" value="P:proteolysis"/>
    <property type="evidence" value="ECO:0007669"/>
    <property type="project" value="InterPro"/>
</dbReference>
<dbReference type="SUPFAM" id="SSF57552">
    <property type="entry name" value="Blood coagulation inhibitor (disintegrin)"/>
    <property type="match status" value="1"/>
</dbReference>
<dbReference type="GO" id="GO:0004222">
    <property type="term" value="F:metalloendopeptidase activity"/>
    <property type="evidence" value="ECO:0007669"/>
    <property type="project" value="InterPro"/>
</dbReference>
<organism evidence="13 14">
    <name type="scientific">Mus caroli</name>
    <name type="common">Ryukyu mouse</name>
    <name type="synonym">Ricefield mouse</name>
    <dbReference type="NCBI Taxonomy" id="10089"/>
    <lineage>
        <taxon>Eukaryota</taxon>
        <taxon>Metazoa</taxon>
        <taxon>Chordata</taxon>
        <taxon>Craniata</taxon>
        <taxon>Vertebrata</taxon>
        <taxon>Euteleostomi</taxon>
        <taxon>Mammalia</taxon>
        <taxon>Eutheria</taxon>
        <taxon>Euarchontoglires</taxon>
        <taxon>Glires</taxon>
        <taxon>Rodentia</taxon>
        <taxon>Myomorpha</taxon>
        <taxon>Muroidea</taxon>
        <taxon>Muridae</taxon>
        <taxon>Murinae</taxon>
        <taxon>Mus</taxon>
        <taxon>Mus</taxon>
    </lineage>
</organism>
<evidence type="ECO:0000256" key="7">
    <source>
        <dbReference type="PROSITE-ProRule" id="PRU00068"/>
    </source>
</evidence>
<comment type="caution">
    <text evidence="8">Lacks conserved residue(s) required for the propagation of feature annotation.</text>
</comment>
<evidence type="ECO:0000313" key="14">
    <source>
        <dbReference type="RefSeq" id="XP_021010693.1"/>
    </source>
</evidence>
<dbReference type="InterPro" id="IPR001762">
    <property type="entry name" value="Disintegrin_dom"/>
</dbReference>
<keyword evidence="3" id="KW-0732">Signal</keyword>
<dbReference type="GO" id="GO:0008584">
    <property type="term" value="P:male gonad development"/>
    <property type="evidence" value="ECO:0007669"/>
    <property type="project" value="TreeGrafter"/>
</dbReference>
<dbReference type="PROSITE" id="PS01186">
    <property type="entry name" value="EGF_2"/>
    <property type="match status" value="1"/>
</dbReference>
<accession>A0A6P5P3D3</accession>
<reference evidence="14" key="1">
    <citation type="submission" date="2025-08" db="UniProtKB">
        <authorList>
            <consortium name="RefSeq"/>
        </authorList>
    </citation>
    <scope>IDENTIFICATION</scope>
</reference>
<evidence type="ECO:0000256" key="9">
    <source>
        <dbReference type="SAM" id="Phobius"/>
    </source>
</evidence>
<evidence type="ECO:0000259" key="10">
    <source>
        <dbReference type="PROSITE" id="PS50026"/>
    </source>
</evidence>
<dbReference type="InterPro" id="IPR002870">
    <property type="entry name" value="Peptidase_M12B_N"/>
</dbReference>
<evidence type="ECO:0000256" key="5">
    <source>
        <dbReference type="ARBA" id="ARBA00023136"/>
    </source>
</evidence>
<feature type="disulfide bond" evidence="7">
    <location>
        <begin position="476"/>
        <end position="496"/>
    </location>
</feature>
<dbReference type="Pfam" id="PF08516">
    <property type="entry name" value="ADAM_CR"/>
    <property type="match status" value="1"/>
</dbReference>
<dbReference type="InterPro" id="IPR024079">
    <property type="entry name" value="MetalloPept_cat_dom_sf"/>
</dbReference>
<dbReference type="GO" id="GO:1990913">
    <property type="term" value="C:sperm head plasma membrane"/>
    <property type="evidence" value="ECO:0007669"/>
    <property type="project" value="TreeGrafter"/>
</dbReference>
<dbReference type="InterPro" id="IPR006586">
    <property type="entry name" value="ADAM_Cys-rich"/>
</dbReference>
<dbReference type="PROSITE" id="PS50214">
    <property type="entry name" value="DISINTEGRIN_2"/>
    <property type="match status" value="1"/>
</dbReference>
<feature type="transmembrane region" description="Helical" evidence="9">
    <location>
        <begin position="705"/>
        <end position="726"/>
    </location>
</feature>
<dbReference type="PANTHER" id="PTHR11905:SF140">
    <property type="entry name" value="A DISINTEGRIN AND METALLOPEPTIDASE DOMAIN 6-RELATED"/>
    <property type="match status" value="1"/>
</dbReference>
<dbReference type="SMART" id="SM00050">
    <property type="entry name" value="DISIN"/>
    <property type="match status" value="1"/>
</dbReference>
<dbReference type="FunFam" id="3.40.390.10:FF:000108">
    <property type="entry name" value="A disintegrin and metallopeptidase domain 6"/>
    <property type="match status" value="1"/>
</dbReference>
<evidence type="ECO:0000256" key="2">
    <source>
        <dbReference type="ARBA" id="ARBA00022692"/>
    </source>
</evidence>
<dbReference type="InterPro" id="IPR034027">
    <property type="entry name" value="Reprolysin_adamalysin"/>
</dbReference>
<evidence type="ECO:0000259" key="11">
    <source>
        <dbReference type="PROSITE" id="PS50214"/>
    </source>
</evidence>
<keyword evidence="4 9" id="KW-1133">Transmembrane helix</keyword>
<feature type="domain" description="Disintegrin" evidence="11">
    <location>
        <begin position="418"/>
        <end position="504"/>
    </location>
</feature>
<keyword evidence="5 9" id="KW-0472">Membrane</keyword>
<proteinExistence type="predicted"/>
<dbReference type="Gene3D" id="4.10.70.10">
    <property type="entry name" value="Disintegrin domain"/>
    <property type="match status" value="1"/>
</dbReference>
<feature type="domain" description="EGF-like" evidence="10">
    <location>
        <begin position="644"/>
        <end position="677"/>
    </location>
</feature>
<comment type="subcellular location">
    <subcellularLocation>
        <location evidence="1">Membrane</location>
        <topology evidence="1">Single-pass membrane protein</topology>
    </subcellularLocation>
</comment>
<protein>
    <submittedName>
        <fullName evidence="14">Disintegrin and metalloproteinase domain-containing protein 20-like</fullName>
    </submittedName>
</protein>
<name>A0A6P5P3D3_MUSCR</name>
<dbReference type="Pfam" id="PF00200">
    <property type="entry name" value="Disintegrin"/>
    <property type="match status" value="1"/>
</dbReference>
<sequence>MLSLTWGMRLVERPVVPRVLLLLFALWLLLLVPVWCSQGHPTWRYISSEVVIPRKEIYHTKGLQAQRLLSYSLRFRGQRHIIHLRRKTLIWPRHLLLTTQDDQGALQMEYPFFPVDCYYIGYLEGIPQSMVSVDTCYGGLSGVMRLDDLTYEIKPLNDSQSFEHLVSQIVSESDDTGPMNAWKHWSYNTGPPFSRLEYADGAPRLSSKNYATHPAAIKGHFQATNSVYNTAAGDKLSATVEYLFQVISLMDTYLTNLHIRYYVFLMTVYTNSDPFRQEFQVPGGQAHNYYVSVFYSNFRPDAGALLNRHGPRDKDVNPAERSICSSLALICMGTYGRNPLFLSSIITNRVGRSLGLKHDEAYCVCQRRNTCIMFRNPQLTDAFSNCSLAEISNILNTPDLMPCLFYDRHVYYNTSFTYTFCGNFKVDNNEQCDCGSQKACYSDPCCGNDCRLTPGSICDKELCCANCTYSPSGTLCRPIQNICDLPEYCNGTKYICPDDTYLQDGTPCSEEGYCYKGNCTDRSVQCKEIFGVSAKNANIKCYDINKQRFRFGHCTRAEESLTFNACADQDKLCGRLQCTNVTNLPFLQEHVSFHQSIISGFTCFGLDEHRGTETTDAGMVRHGTPCSNSKFCDRGACSGSLSHLGYDCTPEKCSFRGVCNNHRNCHCHFGWKPPECKEEGLSGSIDSGSPPVQRHTIKQKQEPVVYLRILFGRIYFLFVALLFGIATRVGLTKIFRFEDLQAALRSGQGPATDKPK</sequence>
<keyword evidence="8" id="KW-0245">EGF-like domain</keyword>